<dbReference type="EnsemblMetazoa" id="AATE005437-RA">
    <property type="protein sequence ID" value="AATE005437-PA.1"/>
    <property type="gene ID" value="AATE005437"/>
</dbReference>
<evidence type="ECO:0000313" key="2">
    <source>
        <dbReference type="EnsemblMetazoa" id="AATE005437-PA.1"/>
    </source>
</evidence>
<sequence>MSRYRYTRLAPVLLGLVDGRFEDQPVAFSHPLPHVLLHLRRLKGVPDRTGCPHHQNRRQVAAFDRHAHHAAVEHTRHQADERLEFRGRNLEAGVLDDVLLAIHDVQQPVRVDVADVAGPDPAVRADRVCRRLRVTVVPSEGDLHAHHDLARLAGRKWSLLGVGGLRSVQLRQVHDLHLRARLYRTDAIVPVRLAHDQVRLVRREESVGNTMALQDVQRPAGLERITRDDARSQRQGAVDERRKPGQPVE</sequence>
<protein>
    <submittedName>
        <fullName evidence="2">Uncharacterized protein</fullName>
    </submittedName>
</protein>
<name>A0A182ITY9_ANOAO</name>
<reference evidence="2" key="1">
    <citation type="submission" date="2022-08" db="UniProtKB">
        <authorList>
            <consortium name="EnsemblMetazoa"/>
        </authorList>
    </citation>
    <scope>IDENTIFICATION</scope>
    <source>
        <strain evidence="2">EBRO</strain>
    </source>
</reference>
<dbReference type="VEuPathDB" id="VectorBase:AATE005437"/>
<dbReference type="AlphaFoldDB" id="A0A182ITY9"/>
<feature type="region of interest" description="Disordered" evidence="1">
    <location>
        <begin position="211"/>
        <end position="249"/>
    </location>
</feature>
<feature type="compositionally biased region" description="Basic and acidic residues" evidence="1">
    <location>
        <begin position="224"/>
        <end position="243"/>
    </location>
</feature>
<organism evidence="2">
    <name type="scientific">Anopheles atroparvus</name>
    <name type="common">European mosquito</name>
    <dbReference type="NCBI Taxonomy" id="41427"/>
    <lineage>
        <taxon>Eukaryota</taxon>
        <taxon>Metazoa</taxon>
        <taxon>Ecdysozoa</taxon>
        <taxon>Arthropoda</taxon>
        <taxon>Hexapoda</taxon>
        <taxon>Insecta</taxon>
        <taxon>Pterygota</taxon>
        <taxon>Neoptera</taxon>
        <taxon>Endopterygota</taxon>
        <taxon>Diptera</taxon>
        <taxon>Nematocera</taxon>
        <taxon>Culicoidea</taxon>
        <taxon>Culicidae</taxon>
        <taxon>Anophelinae</taxon>
        <taxon>Anopheles</taxon>
    </lineage>
</organism>
<accession>A0A182ITY9</accession>
<evidence type="ECO:0000256" key="1">
    <source>
        <dbReference type="SAM" id="MobiDB-lite"/>
    </source>
</evidence>
<proteinExistence type="predicted"/>